<comment type="caution">
    <text evidence="1">The sequence shown here is derived from an EMBL/GenBank/DDBJ whole genome shotgun (WGS) entry which is preliminary data.</text>
</comment>
<sequence>MEFRFNPWMLDVDVNATQHDYSKNDYSKEKQLNEELKKAMSFQQSRIFETLGVDPDKILVEKIPLEGSQNVYKFSFMVKGKLLTITNMQAAVYSDEKVFGPEILDHVEVVDIPEGGVMVYEMGNLALAFKHPGHTKEWNCGSVLGVGFIQL</sequence>
<gene>
    <name evidence="1" type="ORF">KSV97_02630</name>
    <name evidence="2" type="ORF">KSW06_02425</name>
</gene>
<dbReference type="Proteomes" id="UP001197492">
    <property type="component" value="Unassembled WGS sequence"/>
</dbReference>
<proteinExistence type="predicted"/>
<dbReference type="AlphaFoldDB" id="A0AAW4MZ27"/>
<protein>
    <submittedName>
        <fullName evidence="1">Uncharacterized protein</fullName>
    </submittedName>
</protein>
<evidence type="ECO:0000313" key="4">
    <source>
        <dbReference type="Proteomes" id="UP001197492"/>
    </source>
</evidence>
<evidence type="ECO:0000313" key="3">
    <source>
        <dbReference type="Proteomes" id="UP001196408"/>
    </source>
</evidence>
<dbReference type="EMBL" id="JAHOEL010000009">
    <property type="protein sequence ID" value="MBV3392121.1"/>
    <property type="molecule type" value="Genomic_DNA"/>
</dbReference>
<evidence type="ECO:0000313" key="2">
    <source>
        <dbReference type="EMBL" id="MBV3392121.1"/>
    </source>
</evidence>
<accession>A0AAW4MZ27</accession>
<organism evidence="1 3">
    <name type="scientific">Catenibacterium mitsuokai</name>
    <dbReference type="NCBI Taxonomy" id="100886"/>
    <lineage>
        <taxon>Bacteria</taxon>
        <taxon>Bacillati</taxon>
        <taxon>Bacillota</taxon>
        <taxon>Erysipelotrichia</taxon>
        <taxon>Erysipelotrichales</taxon>
        <taxon>Coprobacillaceae</taxon>
        <taxon>Catenibacterium</taxon>
    </lineage>
</organism>
<name>A0AAW4MZ27_9FIRM</name>
<dbReference type="EMBL" id="JAHOEF010000010">
    <property type="protein sequence ID" value="MBV3382138.1"/>
    <property type="molecule type" value="Genomic_DNA"/>
</dbReference>
<keyword evidence="4" id="KW-1185">Reference proteome</keyword>
<reference evidence="1 4" key="1">
    <citation type="submission" date="2021-06" db="EMBL/GenBank/DDBJ databases">
        <title>Collection of gut derived symbiotic bacterial strains cultured from healthy donors.</title>
        <authorList>
            <person name="Lin H."/>
            <person name="Littmann E."/>
            <person name="Pamer E.G."/>
        </authorList>
    </citation>
    <scope>NUCLEOTIDE SEQUENCE</scope>
    <source>
        <strain evidence="2 4">MSK.21.70</strain>
        <strain evidence="1">MSK.21.82</strain>
    </source>
</reference>
<dbReference type="RefSeq" id="WP_022425166.1">
    <property type="nucleotide sequence ID" value="NZ_CAXVKV010000029.1"/>
</dbReference>
<dbReference type="Proteomes" id="UP001196408">
    <property type="component" value="Unassembled WGS sequence"/>
</dbReference>
<evidence type="ECO:0000313" key="1">
    <source>
        <dbReference type="EMBL" id="MBV3382138.1"/>
    </source>
</evidence>